<evidence type="ECO:0000313" key="3">
    <source>
        <dbReference type="EnsemblPlants" id="OGLUM01G32710.1"/>
    </source>
</evidence>
<dbReference type="HOGENOM" id="CLU_172109_0_0_1"/>
<reference evidence="3" key="3">
    <citation type="submission" date="2018-05" db="EMBL/GenBank/DDBJ databases">
        <title>OgluRS3 (Oryza glumaepatula Reference Sequence Version 3).</title>
        <authorList>
            <person name="Zhang J."/>
            <person name="Kudrna D."/>
            <person name="Lee S."/>
            <person name="Talag J."/>
            <person name="Welchert J."/>
            <person name="Wing R.A."/>
        </authorList>
    </citation>
    <scope>NUCLEOTIDE SEQUENCE [LARGE SCALE GENOMIC DNA]</scope>
</reference>
<keyword evidence="4" id="KW-1185">Reference proteome</keyword>
<dbReference type="EnsemblPlants" id="OGLUM01G32710.1">
    <property type="protein sequence ID" value="OGLUM01G32710.1"/>
    <property type="gene ID" value="OGLUM01G32710"/>
</dbReference>
<feature type="compositionally biased region" description="Basic residues" evidence="1">
    <location>
        <begin position="52"/>
        <end position="61"/>
    </location>
</feature>
<protein>
    <submittedName>
        <fullName evidence="3">Uncharacterized protein</fullName>
    </submittedName>
</protein>
<dbReference type="Proteomes" id="UP000026961">
    <property type="component" value="Chromosome 1"/>
</dbReference>
<name>A0A0D9YE21_9ORYZ</name>
<feature type="signal peptide" evidence="2">
    <location>
        <begin position="1"/>
        <end position="28"/>
    </location>
</feature>
<feature type="chain" id="PRO_5002351120" evidence="2">
    <location>
        <begin position="29"/>
        <end position="112"/>
    </location>
</feature>
<proteinExistence type="predicted"/>
<organism evidence="3">
    <name type="scientific">Oryza glumipatula</name>
    <dbReference type="NCBI Taxonomy" id="40148"/>
    <lineage>
        <taxon>Eukaryota</taxon>
        <taxon>Viridiplantae</taxon>
        <taxon>Streptophyta</taxon>
        <taxon>Embryophyta</taxon>
        <taxon>Tracheophyta</taxon>
        <taxon>Spermatophyta</taxon>
        <taxon>Magnoliopsida</taxon>
        <taxon>Liliopsida</taxon>
        <taxon>Poales</taxon>
        <taxon>Poaceae</taxon>
        <taxon>BOP clade</taxon>
        <taxon>Oryzoideae</taxon>
        <taxon>Oryzeae</taxon>
        <taxon>Oryzinae</taxon>
        <taxon>Oryza</taxon>
    </lineage>
</organism>
<evidence type="ECO:0000256" key="2">
    <source>
        <dbReference type="SAM" id="SignalP"/>
    </source>
</evidence>
<dbReference type="AlphaFoldDB" id="A0A0D9YE21"/>
<accession>A0A0D9YE21</accession>
<evidence type="ECO:0000313" key="4">
    <source>
        <dbReference type="Proteomes" id="UP000026961"/>
    </source>
</evidence>
<keyword evidence="2" id="KW-0732">Signal</keyword>
<dbReference type="Gramene" id="OGLUM01G32710.1">
    <property type="protein sequence ID" value="OGLUM01G32710.1"/>
    <property type="gene ID" value="OGLUM01G32710"/>
</dbReference>
<sequence>MAMRGRGERRRWPALLLVVLAFTSLDHISINCTGGVRATFGCHSVYSRRLAPTRRAARRPRLGGQGSPRSTPMCDGTAAAVGAQGPERQHWRRQSGGRELERWQSGGRAATL</sequence>
<feature type="region of interest" description="Disordered" evidence="1">
    <location>
        <begin position="52"/>
        <end position="112"/>
    </location>
</feature>
<reference evidence="3" key="1">
    <citation type="submission" date="2013-08" db="EMBL/GenBank/DDBJ databases">
        <title>Oryza genome evolution.</title>
        <authorList>
            <person name="Wing R.A."/>
            <person name="Panaud O."/>
            <person name="Oliveira A.C."/>
        </authorList>
    </citation>
    <scope>NUCLEOTIDE SEQUENCE</scope>
</reference>
<evidence type="ECO:0000256" key="1">
    <source>
        <dbReference type="SAM" id="MobiDB-lite"/>
    </source>
</evidence>
<reference evidence="3" key="2">
    <citation type="submission" date="2015-04" db="UniProtKB">
        <authorList>
            <consortium name="EnsemblPlants"/>
        </authorList>
    </citation>
    <scope>IDENTIFICATION</scope>
</reference>